<proteinExistence type="predicted"/>
<dbReference type="CDD" id="cd22233">
    <property type="entry name" value="RHH_CopAso-like"/>
    <property type="match status" value="1"/>
</dbReference>
<dbReference type="EMBL" id="UOFJ01000455">
    <property type="protein sequence ID" value="VAW69713.1"/>
    <property type="molecule type" value="Genomic_DNA"/>
</dbReference>
<dbReference type="GO" id="GO:0006355">
    <property type="term" value="P:regulation of DNA-templated transcription"/>
    <property type="evidence" value="ECO:0007669"/>
    <property type="project" value="InterPro"/>
</dbReference>
<dbReference type="InterPro" id="IPR013321">
    <property type="entry name" value="Arc_rbn_hlx_hlx"/>
</dbReference>
<organism evidence="1">
    <name type="scientific">hydrothermal vent metagenome</name>
    <dbReference type="NCBI Taxonomy" id="652676"/>
    <lineage>
        <taxon>unclassified sequences</taxon>
        <taxon>metagenomes</taxon>
        <taxon>ecological metagenomes</taxon>
    </lineage>
</organism>
<gene>
    <name evidence="1" type="ORF">MNBD_GAMMA10-2859</name>
</gene>
<dbReference type="InterPro" id="IPR010985">
    <property type="entry name" value="Ribbon_hlx_hlx"/>
</dbReference>
<reference evidence="1" key="1">
    <citation type="submission" date="2018-06" db="EMBL/GenBank/DDBJ databases">
        <authorList>
            <person name="Zhirakovskaya E."/>
        </authorList>
    </citation>
    <scope>NUCLEOTIDE SEQUENCE</scope>
</reference>
<accession>A0A3B0XZW6</accession>
<sequence>MLGVRLEPELEQRLNALAKKTRRSKSFLAKEALRDYMDRLESQECRRQETLARWEAYEQSGESVPHKAMEDWLASWGEDKEKACPTIR</sequence>
<evidence type="ECO:0000313" key="1">
    <source>
        <dbReference type="EMBL" id="VAW69713.1"/>
    </source>
</evidence>
<name>A0A3B0XZW6_9ZZZZ</name>
<dbReference type="Gene3D" id="1.10.1220.10">
    <property type="entry name" value="Met repressor-like"/>
    <property type="match status" value="1"/>
</dbReference>
<dbReference type="SUPFAM" id="SSF47598">
    <property type="entry name" value="Ribbon-helix-helix"/>
    <property type="match status" value="1"/>
</dbReference>
<dbReference type="AlphaFoldDB" id="A0A3B0XZW6"/>
<protein>
    <submittedName>
        <fullName evidence="1">Uncharacterized protein</fullName>
    </submittedName>
</protein>